<evidence type="ECO:0000256" key="1">
    <source>
        <dbReference type="ARBA" id="ARBA00004496"/>
    </source>
</evidence>
<dbReference type="InterPro" id="IPR001789">
    <property type="entry name" value="Sig_transdc_resp-reg_receiver"/>
</dbReference>
<dbReference type="Gene3D" id="6.10.250.690">
    <property type="match status" value="1"/>
</dbReference>
<keyword evidence="6 11" id="KW-0238">DNA-binding</keyword>
<evidence type="ECO:0000259" key="13">
    <source>
        <dbReference type="PROSITE" id="PS50110"/>
    </source>
</evidence>
<evidence type="ECO:0000256" key="10">
    <source>
        <dbReference type="PROSITE-ProRule" id="PRU00169"/>
    </source>
</evidence>
<gene>
    <name evidence="15" type="ORF">SAMN05444169_4863</name>
</gene>
<feature type="domain" description="OmpR/PhoB-type" evidence="14">
    <location>
        <begin position="168"/>
        <end position="267"/>
    </location>
</feature>
<dbReference type="GO" id="GO:0005829">
    <property type="term" value="C:cytosol"/>
    <property type="evidence" value="ECO:0007669"/>
    <property type="project" value="TreeGrafter"/>
</dbReference>
<dbReference type="PANTHER" id="PTHR48111">
    <property type="entry name" value="REGULATOR OF RPOS"/>
    <property type="match status" value="1"/>
</dbReference>
<protein>
    <recommendedName>
        <fullName evidence="9">Regulatory protein VirG</fullName>
    </recommendedName>
</protein>
<dbReference type="GO" id="GO:0000156">
    <property type="term" value="F:phosphorelay response regulator activity"/>
    <property type="evidence" value="ECO:0007669"/>
    <property type="project" value="TreeGrafter"/>
</dbReference>
<reference evidence="15 16" key="1">
    <citation type="submission" date="2016-11" db="EMBL/GenBank/DDBJ databases">
        <authorList>
            <person name="Jaros S."/>
            <person name="Januszkiewicz K."/>
            <person name="Wedrychowicz H."/>
        </authorList>
    </citation>
    <scope>NUCLEOTIDE SEQUENCE [LARGE SCALE GENOMIC DNA]</scope>
    <source>
        <strain evidence="15 16">GAS242</strain>
    </source>
</reference>
<evidence type="ECO:0000256" key="4">
    <source>
        <dbReference type="ARBA" id="ARBA00023012"/>
    </source>
</evidence>
<dbReference type="FunFam" id="1.10.10.10:FF:000099">
    <property type="entry name" value="Two-component system response regulator TorR"/>
    <property type="match status" value="1"/>
</dbReference>
<keyword evidence="2" id="KW-0963">Cytoplasm</keyword>
<dbReference type="Pfam" id="PF00486">
    <property type="entry name" value="Trans_reg_C"/>
    <property type="match status" value="1"/>
</dbReference>
<dbReference type="CDD" id="cd00383">
    <property type="entry name" value="trans_reg_C"/>
    <property type="match status" value="1"/>
</dbReference>
<organism evidence="15 16">
    <name type="scientific">Bradyrhizobium erythrophlei</name>
    <dbReference type="NCBI Taxonomy" id="1437360"/>
    <lineage>
        <taxon>Bacteria</taxon>
        <taxon>Pseudomonadati</taxon>
        <taxon>Pseudomonadota</taxon>
        <taxon>Alphaproteobacteria</taxon>
        <taxon>Hyphomicrobiales</taxon>
        <taxon>Nitrobacteraceae</taxon>
        <taxon>Bradyrhizobium</taxon>
    </lineage>
</organism>
<evidence type="ECO:0000313" key="15">
    <source>
        <dbReference type="EMBL" id="SHG93411.1"/>
    </source>
</evidence>
<evidence type="ECO:0000256" key="12">
    <source>
        <dbReference type="SAM" id="MobiDB-lite"/>
    </source>
</evidence>
<feature type="DNA-binding region" description="OmpR/PhoB-type" evidence="11">
    <location>
        <begin position="168"/>
        <end position="267"/>
    </location>
</feature>
<dbReference type="PANTHER" id="PTHR48111:SF4">
    <property type="entry name" value="DNA-BINDING DUAL TRANSCRIPTIONAL REGULATOR OMPR"/>
    <property type="match status" value="1"/>
</dbReference>
<keyword evidence="7" id="KW-0010">Activator</keyword>
<dbReference type="CDD" id="cd17594">
    <property type="entry name" value="REC_OmpR_VirG"/>
    <property type="match status" value="1"/>
</dbReference>
<feature type="compositionally biased region" description="Low complexity" evidence="12">
    <location>
        <begin position="8"/>
        <end position="19"/>
    </location>
</feature>
<keyword evidence="5" id="KW-0805">Transcription regulation</keyword>
<dbReference type="InterPro" id="IPR039420">
    <property type="entry name" value="WalR-like"/>
</dbReference>
<evidence type="ECO:0000256" key="2">
    <source>
        <dbReference type="ARBA" id="ARBA00022490"/>
    </source>
</evidence>
<evidence type="ECO:0000256" key="7">
    <source>
        <dbReference type="ARBA" id="ARBA00023159"/>
    </source>
</evidence>
<evidence type="ECO:0000256" key="6">
    <source>
        <dbReference type="ARBA" id="ARBA00023125"/>
    </source>
</evidence>
<dbReference type="GO" id="GO:0006355">
    <property type="term" value="P:regulation of DNA-templated transcription"/>
    <property type="evidence" value="ECO:0007669"/>
    <property type="project" value="InterPro"/>
</dbReference>
<comment type="subcellular location">
    <subcellularLocation>
        <location evidence="1">Cytoplasm</location>
    </subcellularLocation>
</comment>
<evidence type="ECO:0000313" key="16">
    <source>
        <dbReference type="Proteomes" id="UP000190675"/>
    </source>
</evidence>
<dbReference type="SMART" id="SM00862">
    <property type="entry name" value="Trans_reg_C"/>
    <property type="match status" value="1"/>
</dbReference>
<proteinExistence type="predicted"/>
<keyword evidence="8" id="KW-0804">Transcription</keyword>
<dbReference type="GO" id="GO:0000976">
    <property type="term" value="F:transcription cis-regulatory region binding"/>
    <property type="evidence" value="ECO:0007669"/>
    <property type="project" value="TreeGrafter"/>
</dbReference>
<evidence type="ECO:0000259" key="14">
    <source>
        <dbReference type="PROSITE" id="PS51755"/>
    </source>
</evidence>
<dbReference type="Pfam" id="PF00072">
    <property type="entry name" value="Response_reg"/>
    <property type="match status" value="1"/>
</dbReference>
<sequence length="272" mass="30496">MNHGGVPSSGETSGSGRSGIEVFSPSGQRVSTERSQPTCLVVEDDHTMRHLVMNYLGEHHIRAISASGRDQVAGLLVREEPNLVILDLRLGQEDGLDLLREIRSHSDVPVIITTGHRRDEIDRVVGLELGADDYMTKPFGLRELLARIRAVLRRREAGQAAVQRDQERGRCRFGGWQLDRRIRRLTDSSGIPVALTKGEYALLLAFLDAPQRPLSREHLLQATRIHEDVFDRSIDVQVLRLRRKLETDPNAPRVILTERGVGYVFALPVEAL</sequence>
<feature type="region of interest" description="Disordered" evidence="12">
    <location>
        <begin position="1"/>
        <end position="36"/>
    </location>
</feature>
<dbReference type="GO" id="GO:0032993">
    <property type="term" value="C:protein-DNA complex"/>
    <property type="evidence" value="ECO:0007669"/>
    <property type="project" value="TreeGrafter"/>
</dbReference>
<dbReference type="InterPro" id="IPR016032">
    <property type="entry name" value="Sig_transdc_resp-reg_C-effctor"/>
</dbReference>
<feature type="domain" description="Response regulatory" evidence="13">
    <location>
        <begin position="38"/>
        <end position="152"/>
    </location>
</feature>
<evidence type="ECO:0000256" key="3">
    <source>
        <dbReference type="ARBA" id="ARBA00022553"/>
    </source>
</evidence>
<dbReference type="InterPro" id="IPR036388">
    <property type="entry name" value="WH-like_DNA-bd_sf"/>
</dbReference>
<dbReference type="SUPFAM" id="SSF52172">
    <property type="entry name" value="CheY-like"/>
    <property type="match status" value="1"/>
</dbReference>
<evidence type="ECO:0000256" key="5">
    <source>
        <dbReference type="ARBA" id="ARBA00023015"/>
    </source>
</evidence>
<dbReference type="PROSITE" id="PS51755">
    <property type="entry name" value="OMPR_PHOB"/>
    <property type="match status" value="1"/>
</dbReference>
<keyword evidence="3 10" id="KW-0597">Phosphoprotein</keyword>
<dbReference type="Gene3D" id="1.10.10.10">
    <property type="entry name" value="Winged helix-like DNA-binding domain superfamily/Winged helix DNA-binding domain"/>
    <property type="match status" value="1"/>
</dbReference>
<accession>A0A1M5NV51</accession>
<keyword evidence="4" id="KW-0902">Two-component regulatory system</keyword>
<dbReference type="AlphaFoldDB" id="A0A1M5NV51"/>
<dbReference type="Gene3D" id="3.40.50.2300">
    <property type="match status" value="1"/>
</dbReference>
<feature type="compositionally biased region" description="Polar residues" evidence="12">
    <location>
        <begin position="25"/>
        <end position="36"/>
    </location>
</feature>
<dbReference type="PROSITE" id="PS50110">
    <property type="entry name" value="RESPONSE_REGULATORY"/>
    <property type="match status" value="1"/>
</dbReference>
<dbReference type="SMART" id="SM00448">
    <property type="entry name" value="REC"/>
    <property type="match status" value="1"/>
</dbReference>
<dbReference type="Proteomes" id="UP000190675">
    <property type="component" value="Chromosome I"/>
</dbReference>
<dbReference type="OrthoDB" id="7554872at2"/>
<dbReference type="EMBL" id="LT670818">
    <property type="protein sequence ID" value="SHG93411.1"/>
    <property type="molecule type" value="Genomic_DNA"/>
</dbReference>
<name>A0A1M5NV51_9BRAD</name>
<dbReference type="InterPro" id="IPR011006">
    <property type="entry name" value="CheY-like_superfamily"/>
</dbReference>
<evidence type="ECO:0000256" key="11">
    <source>
        <dbReference type="PROSITE-ProRule" id="PRU01091"/>
    </source>
</evidence>
<evidence type="ECO:0000256" key="9">
    <source>
        <dbReference type="ARBA" id="ARBA00067337"/>
    </source>
</evidence>
<feature type="modified residue" description="4-aspartylphosphate" evidence="10">
    <location>
        <position position="87"/>
    </location>
</feature>
<dbReference type="SUPFAM" id="SSF46894">
    <property type="entry name" value="C-terminal effector domain of the bipartite response regulators"/>
    <property type="match status" value="1"/>
</dbReference>
<evidence type="ECO:0000256" key="8">
    <source>
        <dbReference type="ARBA" id="ARBA00023163"/>
    </source>
</evidence>
<dbReference type="InterPro" id="IPR001867">
    <property type="entry name" value="OmpR/PhoB-type_DNA-bd"/>
</dbReference>